<keyword evidence="4" id="KW-0067">ATP-binding</keyword>
<dbReference type="Proteomes" id="UP000007646">
    <property type="component" value="Unassembled WGS sequence"/>
</dbReference>
<keyword evidence="8" id="KW-1185">Reference proteome</keyword>
<dbReference type="GeneTree" id="ENSGT00940000161714"/>
<dbReference type="InterPro" id="IPR027417">
    <property type="entry name" value="P-loop_NTPase"/>
</dbReference>
<dbReference type="Gene3D" id="3.80.10.10">
    <property type="entry name" value="Ribonuclease Inhibitor"/>
    <property type="match status" value="2"/>
</dbReference>
<dbReference type="PROSITE" id="PS50837">
    <property type="entry name" value="NACHT"/>
    <property type="match status" value="1"/>
</dbReference>
<dbReference type="InterPro" id="IPR041267">
    <property type="entry name" value="NLRP_HD2"/>
</dbReference>
<dbReference type="PANTHER" id="PTHR45690:SF14">
    <property type="entry name" value="NACHT, LRR AND PYD DOMAINS-CONTAINING PROTEIN 2"/>
    <property type="match status" value="1"/>
</dbReference>
<dbReference type="Gene3D" id="3.40.50.300">
    <property type="entry name" value="P-loop containing nucleotide triphosphate hydrolases"/>
    <property type="match status" value="1"/>
</dbReference>
<dbReference type="Ensembl" id="ENSLAFT00000034471.1">
    <property type="protein sequence ID" value="ENSLAFP00000022456.1"/>
    <property type="gene ID" value="ENSLAFG00000026668.1"/>
</dbReference>
<evidence type="ECO:0000256" key="1">
    <source>
        <dbReference type="ARBA" id="ARBA00022614"/>
    </source>
</evidence>
<accession>G3U3P8</accession>
<keyword evidence="2" id="KW-0677">Repeat</keyword>
<dbReference type="InterPro" id="IPR007111">
    <property type="entry name" value="NACHT_NTPase"/>
</dbReference>
<protein>
    <recommendedName>
        <fullName evidence="6">NACHT domain-containing protein</fullName>
    </recommendedName>
</protein>
<proteinExistence type="predicted"/>
<reference evidence="7 8" key="1">
    <citation type="submission" date="2009-06" db="EMBL/GenBank/DDBJ databases">
        <title>The Genome Sequence of Loxodonta africana (African elephant).</title>
        <authorList>
            <person name="Di Palma F."/>
            <person name="Heiman D."/>
            <person name="Young S."/>
            <person name="Johnson J."/>
            <person name="Lander E.S."/>
            <person name="Lindblad-Toh K."/>
        </authorList>
    </citation>
    <scope>NUCLEOTIDE SEQUENCE [LARGE SCALE GENOMIC DNA]</scope>
    <source>
        <strain evidence="7 8">Isolate ISIS603380</strain>
    </source>
</reference>
<dbReference type="PRINTS" id="PR00364">
    <property type="entry name" value="DISEASERSIST"/>
</dbReference>
<dbReference type="InterPro" id="IPR041075">
    <property type="entry name" value="NOD1/2_WH"/>
</dbReference>
<dbReference type="GO" id="GO:0005524">
    <property type="term" value="F:ATP binding"/>
    <property type="evidence" value="ECO:0007669"/>
    <property type="project" value="UniProtKB-KW"/>
</dbReference>
<reference evidence="7" key="2">
    <citation type="submission" date="2025-08" db="UniProtKB">
        <authorList>
            <consortium name="Ensembl"/>
        </authorList>
    </citation>
    <scope>IDENTIFICATION</scope>
    <source>
        <strain evidence="7">Isolate ISIS603380</strain>
    </source>
</reference>
<reference evidence="7" key="3">
    <citation type="submission" date="2025-09" db="UniProtKB">
        <authorList>
            <consortium name="Ensembl"/>
        </authorList>
    </citation>
    <scope>IDENTIFICATION</scope>
    <source>
        <strain evidence="7">Isolate ISIS603380</strain>
    </source>
</reference>
<dbReference type="GO" id="GO:0005737">
    <property type="term" value="C:cytoplasm"/>
    <property type="evidence" value="ECO:0007669"/>
    <property type="project" value="TreeGrafter"/>
</dbReference>
<evidence type="ECO:0000313" key="8">
    <source>
        <dbReference type="Proteomes" id="UP000007646"/>
    </source>
</evidence>
<dbReference type="SUPFAM" id="SSF52540">
    <property type="entry name" value="P-loop containing nucleoside triphosphate hydrolases"/>
    <property type="match status" value="1"/>
</dbReference>
<organism evidence="7 8">
    <name type="scientific">Loxodonta africana</name>
    <name type="common">African elephant</name>
    <dbReference type="NCBI Taxonomy" id="9785"/>
    <lineage>
        <taxon>Eukaryota</taxon>
        <taxon>Metazoa</taxon>
        <taxon>Chordata</taxon>
        <taxon>Craniata</taxon>
        <taxon>Vertebrata</taxon>
        <taxon>Euteleostomi</taxon>
        <taxon>Mammalia</taxon>
        <taxon>Eutheria</taxon>
        <taxon>Afrotheria</taxon>
        <taxon>Proboscidea</taxon>
        <taxon>Elephantidae</taxon>
        <taxon>Loxodonta</taxon>
    </lineage>
</organism>
<evidence type="ECO:0000259" key="6">
    <source>
        <dbReference type="PROSITE" id="PS50837"/>
    </source>
</evidence>
<feature type="domain" description="NACHT" evidence="6">
    <location>
        <begin position="5"/>
        <end position="203"/>
    </location>
</feature>
<sequence length="845" mass="95751">SSKPHTVVLQGPAGVGKTTLAKKLMLDWTRDNFGKAFKYAFYLSCKELNHMGPRTCAELISKDCPELQDAILEVLDRSQRILIIVDGFDELRFPPGALISDMCGDWKKQKPVAVLLSSLLTRRMFPKATLLITTRPWAMRELWFLVERPFFIDIEGFLEVDKKEYFLKHFQDEDQALRAFNLMRGNTALFSLGSAPMVCWVVCTCLKLQMDKGEDPTPTCQTTTSLFLRFICSQFMPVPDSCPDQCFQAPVKALCLLAAEGVWTQTSVFDGEDLERLGVKECELSPFLDKNILQKVKGCEGCYSFIHLSVQQFFAAIFYVLGSEEEKEDRESHREDIGNIQKLLSKEERLKNPSLPQVGYFLFGLSNEKRTRELETTFGCQLSIDVKQELLRWKVKSNENKPFSVLDMKDVFYCFYESQKEQFVKDAMAHFREVSLKLKNETDIVHASFCLKHCQNLEKISLKYSSSLPHRSQRDYRILPLWVDLCSVVNLNKNLSVLDVSDSFLSDTSVRILCERMARVTCNLQKVVIKNVSPVDAYRDFCLALVGKTTLTHLILEGSVHSEKMLLLLYEALRHSKCNLQFLRIEMCSSTCSVTTYMILSCFLTHKTKLVRIINRRSFQLSLSLQYLNSTNFGPDCLDISNFLLGSCAAIAEEWECLFSGLELNQSLTCLNLTDSELSVEDVKLLCAALKHPNCSLRMLSLENCHLTEASCKDLSSALIINQKLTHLSLAKNELGDGGVQLLCEGLSYPDCKLQTLVLWGCSITTLCCQDLASALINNESLETLDLGENILGQSGVTVLLEALKQKKGFLQKLRLTIDESNVETQKLLEELKERNPQLTIECSD</sequence>
<feature type="coiled-coil region" evidence="5">
    <location>
        <begin position="811"/>
        <end position="842"/>
    </location>
</feature>
<dbReference type="Pfam" id="PF05729">
    <property type="entry name" value="NACHT"/>
    <property type="match status" value="1"/>
</dbReference>
<dbReference type="InParanoid" id="G3U3P8"/>
<name>G3U3P8_LOXAF</name>
<evidence type="ECO:0000256" key="4">
    <source>
        <dbReference type="ARBA" id="ARBA00022840"/>
    </source>
</evidence>
<dbReference type="OMA" id="TRQWADF"/>
<dbReference type="HOGENOM" id="CLU_002274_2_1_1"/>
<dbReference type="GO" id="GO:0050727">
    <property type="term" value="P:regulation of inflammatory response"/>
    <property type="evidence" value="ECO:0007669"/>
    <property type="project" value="TreeGrafter"/>
</dbReference>
<evidence type="ECO:0000256" key="3">
    <source>
        <dbReference type="ARBA" id="ARBA00022741"/>
    </source>
</evidence>
<dbReference type="SUPFAM" id="SSF52047">
    <property type="entry name" value="RNI-like"/>
    <property type="match status" value="1"/>
</dbReference>
<dbReference type="InterPro" id="IPR032675">
    <property type="entry name" value="LRR_dom_sf"/>
</dbReference>
<dbReference type="PANTHER" id="PTHR45690">
    <property type="entry name" value="NACHT, LRR AND PYD DOMAINS-CONTAINING PROTEIN 12"/>
    <property type="match status" value="1"/>
</dbReference>
<dbReference type="AlphaFoldDB" id="G3U3P8"/>
<dbReference type="Pfam" id="PF17776">
    <property type="entry name" value="NLRC4_HD2"/>
    <property type="match status" value="1"/>
</dbReference>
<keyword evidence="1" id="KW-0433">Leucine-rich repeat</keyword>
<keyword evidence="3" id="KW-0547">Nucleotide-binding</keyword>
<evidence type="ECO:0000256" key="2">
    <source>
        <dbReference type="ARBA" id="ARBA00022737"/>
    </source>
</evidence>
<evidence type="ECO:0000256" key="5">
    <source>
        <dbReference type="SAM" id="Coils"/>
    </source>
</evidence>
<dbReference type="FunFam" id="3.80.10.10:FF:000974">
    <property type="entry name" value="NACHT, LRR and PYD domains-containing protein 2"/>
    <property type="match status" value="1"/>
</dbReference>
<dbReference type="Pfam" id="PF17779">
    <property type="entry name" value="WHD_NOD2"/>
    <property type="match status" value="1"/>
</dbReference>
<dbReference type="SMART" id="SM00368">
    <property type="entry name" value="LRR_RI"/>
    <property type="match status" value="6"/>
</dbReference>
<keyword evidence="5" id="KW-0175">Coiled coil</keyword>
<dbReference type="STRING" id="9785.ENSLAFP00000022456"/>
<dbReference type="eggNOG" id="ENOG502S92U">
    <property type="taxonomic scope" value="Eukaryota"/>
</dbReference>
<evidence type="ECO:0000313" key="7">
    <source>
        <dbReference type="Ensembl" id="ENSLAFP00000022456.1"/>
    </source>
</evidence>
<dbReference type="InterPro" id="IPR050637">
    <property type="entry name" value="NLRP_innate_immun_reg"/>
</dbReference>